<name>A0ABQ4E6A2_9ACTN</name>
<protein>
    <submittedName>
        <fullName evidence="2">Uncharacterized protein</fullName>
    </submittedName>
</protein>
<reference evidence="2 3" key="1">
    <citation type="submission" date="2021-01" db="EMBL/GenBank/DDBJ databases">
        <title>Whole genome shotgun sequence of Plantactinospora endophytica NBRC 110450.</title>
        <authorList>
            <person name="Komaki H."/>
            <person name="Tamura T."/>
        </authorList>
    </citation>
    <scope>NUCLEOTIDE SEQUENCE [LARGE SCALE GENOMIC DNA]</scope>
    <source>
        <strain evidence="2 3">NBRC 110450</strain>
    </source>
</reference>
<dbReference type="Proteomes" id="UP000646749">
    <property type="component" value="Unassembled WGS sequence"/>
</dbReference>
<keyword evidence="3" id="KW-1185">Reference proteome</keyword>
<dbReference type="EMBL" id="BONW01000025">
    <property type="protein sequence ID" value="GIG90216.1"/>
    <property type="molecule type" value="Genomic_DNA"/>
</dbReference>
<sequence>MGGVRQVAGTGRLGRVLSIVALAILLLLVGSAGHTIMRIATEPSIEERARQEAVRQAAVIGDALVHGIGDSAAALGETAGRSGRVDVLSVDGTDRRHSPGVRLVFRVHVTMSRPGMAGRRQTEVRICFRQVVDRERADFSRMEVPCPDTLLPGMTPTAVPSQPAGQPAPAPGTAPVEVPTPAAGPGR</sequence>
<evidence type="ECO:0000313" key="2">
    <source>
        <dbReference type="EMBL" id="GIG90216.1"/>
    </source>
</evidence>
<evidence type="ECO:0000313" key="3">
    <source>
        <dbReference type="Proteomes" id="UP000646749"/>
    </source>
</evidence>
<evidence type="ECO:0000256" key="1">
    <source>
        <dbReference type="SAM" id="MobiDB-lite"/>
    </source>
</evidence>
<comment type="caution">
    <text evidence="2">The sequence shown here is derived from an EMBL/GenBank/DDBJ whole genome shotgun (WGS) entry which is preliminary data.</text>
</comment>
<feature type="region of interest" description="Disordered" evidence="1">
    <location>
        <begin position="151"/>
        <end position="187"/>
    </location>
</feature>
<accession>A0ABQ4E6A2</accession>
<proteinExistence type="predicted"/>
<organism evidence="2 3">
    <name type="scientific">Plantactinospora endophytica</name>
    <dbReference type="NCBI Taxonomy" id="673535"/>
    <lineage>
        <taxon>Bacteria</taxon>
        <taxon>Bacillati</taxon>
        <taxon>Actinomycetota</taxon>
        <taxon>Actinomycetes</taxon>
        <taxon>Micromonosporales</taxon>
        <taxon>Micromonosporaceae</taxon>
        <taxon>Plantactinospora</taxon>
    </lineage>
</organism>
<gene>
    <name evidence="2" type="ORF">Pen02_51520</name>
</gene>